<feature type="transmembrane region" description="Helical" evidence="1">
    <location>
        <begin position="174"/>
        <end position="197"/>
    </location>
</feature>
<feature type="transmembrane region" description="Helical" evidence="1">
    <location>
        <begin position="23"/>
        <end position="45"/>
    </location>
</feature>
<feature type="transmembrane region" description="Helical" evidence="1">
    <location>
        <begin position="132"/>
        <end position="154"/>
    </location>
</feature>
<keyword evidence="1" id="KW-0812">Transmembrane</keyword>
<feature type="transmembrane region" description="Helical" evidence="1">
    <location>
        <begin position="209"/>
        <end position="237"/>
    </location>
</feature>
<accession>A0A0D7BMS4</accession>
<dbReference type="EMBL" id="KN880461">
    <property type="protein sequence ID" value="KIY70896.1"/>
    <property type="molecule type" value="Genomic_DNA"/>
</dbReference>
<dbReference type="STRING" id="1314674.A0A0D7BMS4"/>
<name>A0A0D7BMS4_9AGAR</name>
<dbReference type="InterPro" id="IPR045339">
    <property type="entry name" value="DUF6534"/>
</dbReference>
<organism evidence="3 4">
    <name type="scientific">Cylindrobasidium torrendii FP15055 ss-10</name>
    <dbReference type="NCBI Taxonomy" id="1314674"/>
    <lineage>
        <taxon>Eukaryota</taxon>
        <taxon>Fungi</taxon>
        <taxon>Dikarya</taxon>
        <taxon>Basidiomycota</taxon>
        <taxon>Agaricomycotina</taxon>
        <taxon>Agaricomycetes</taxon>
        <taxon>Agaricomycetidae</taxon>
        <taxon>Agaricales</taxon>
        <taxon>Marasmiineae</taxon>
        <taxon>Physalacriaceae</taxon>
        <taxon>Cylindrobasidium</taxon>
    </lineage>
</organism>
<feature type="transmembrane region" description="Helical" evidence="1">
    <location>
        <begin position="57"/>
        <end position="82"/>
    </location>
</feature>
<keyword evidence="1" id="KW-1133">Transmembrane helix</keyword>
<keyword evidence="4" id="KW-1185">Reference proteome</keyword>
<dbReference type="AlphaFoldDB" id="A0A0D7BMS4"/>
<evidence type="ECO:0000313" key="3">
    <source>
        <dbReference type="EMBL" id="KIY70896.1"/>
    </source>
</evidence>
<gene>
    <name evidence="3" type="ORF">CYLTODRAFT_160531</name>
</gene>
<evidence type="ECO:0000259" key="2">
    <source>
        <dbReference type="Pfam" id="PF20152"/>
    </source>
</evidence>
<dbReference type="PANTHER" id="PTHR40465">
    <property type="entry name" value="CHROMOSOME 1, WHOLE GENOME SHOTGUN SEQUENCE"/>
    <property type="match status" value="1"/>
</dbReference>
<proteinExistence type="predicted"/>
<feature type="transmembrane region" description="Helical" evidence="1">
    <location>
        <begin position="102"/>
        <end position="120"/>
    </location>
</feature>
<sequence>MSADPTSAASPAMIVFPALDNTMGALMIGALVSTALWGITCMQTFEYYGSYLKYDNIMFKIMVTIVFICDTLHEVFICHTVYTYMVSHFGDPVAIGKVEWSILAEVICSGLVAFVVQSFFTYRVWVLSRKKFLLVLPLALLVIAELAVTLAYFSKAVARVKVEVYTDSFKVRDLSQALNAIGAAGDILITVTLIYLLHRSKSGMRKSDAMVNSLILFALNTGLLTSLCALMSLIMILIYPDTFLYIAFFFCLSRLYANSLMATLNARRKLKNAVDGSYIATLDGDPSSRRLPTHNTTPSTTLGFSNPNVLSTSAKYQAHD</sequence>
<dbReference type="Pfam" id="PF20152">
    <property type="entry name" value="DUF6534"/>
    <property type="match status" value="1"/>
</dbReference>
<keyword evidence="1" id="KW-0472">Membrane</keyword>
<dbReference type="PANTHER" id="PTHR40465:SF1">
    <property type="entry name" value="DUF6534 DOMAIN-CONTAINING PROTEIN"/>
    <property type="match status" value="1"/>
</dbReference>
<protein>
    <recommendedName>
        <fullName evidence="2">DUF6534 domain-containing protein</fullName>
    </recommendedName>
</protein>
<feature type="transmembrane region" description="Helical" evidence="1">
    <location>
        <begin position="243"/>
        <end position="264"/>
    </location>
</feature>
<dbReference type="Proteomes" id="UP000054007">
    <property type="component" value="Unassembled WGS sequence"/>
</dbReference>
<dbReference type="OrthoDB" id="3263055at2759"/>
<feature type="domain" description="DUF6534" evidence="2">
    <location>
        <begin position="183"/>
        <end position="268"/>
    </location>
</feature>
<evidence type="ECO:0000256" key="1">
    <source>
        <dbReference type="SAM" id="Phobius"/>
    </source>
</evidence>
<evidence type="ECO:0000313" key="4">
    <source>
        <dbReference type="Proteomes" id="UP000054007"/>
    </source>
</evidence>
<reference evidence="3 4" key="1">
    <citation type="journal article" date="2015" name="Fungal Genet. Biol.">
        <title>Evolution of novel wood decay mechanisms in Agaricales revealed by the genome sequences of Fistulina hepatica and Cylindrobasidium torrendii.</title>
        <authorList>
            <person name="Floudas D."/>
            <person name="Held B.W."/>
            <person name="Riley R."/>
            <person name="Nagy L.G."/>
            <person name="Koehler G."/>
            <person name="Ransdell A.S."/>
            <person name="Younus H."/>
            <person name="Chow J."/>
            <person name="Chiniquy J."/>
            <person name="Lipzen A."/>
            <person name="Tritt A."/>
            <person name="Sun H."/>
            <person name="Haridas S."/>
            <person name="LaButti K."/>
            <person name="Ohm R.A."/>
            <person name="Kues U."/>
            <person name="Blanchette R.A."/>
            <person name="Grigoriev I.V."/>
            <person name="Minto R.E."/>
            <person name="Hibbett D.S."/>
        </authorList>
    </citation>
    <scope>NUCLEOTIDE SEQUENCE [LARGE SCALE GENOMIC DNA]</scope>
    <source>
        <strain evidence="3 4">FP15055 ss-10</strain>
    </source>
</reference>